<name>A0A4R4DZ87_9BACL</name>
<keyword evidence="2" id="KW-1185">Reference proteome</keyword>
<protein>
    <submittedName>
        <fullName evidence="1">Uncharacterized protein</fullName>
    </submittedName>
</protein>
<sequence length="195" mass="22980">MQYIELARKLMPSDIPVHEVSLPTLYQAARLPTPSFWPDAKGEYTAGIMVPKMKIQESLTELQKWVPDDPYTYLSIENLLNGNKLLDLNESMSPQLYATFSILHELGHWYDFQDRYRAVGLSGKQYYSDYTEEQSRLNLDEITKQIHTQTRGSREQMDLLILYHETYRQHPFERIADQYAINNLRERNQECNALE</sequence>
<comment type="caution">
    <text evidence="1">The sequence shown here is derived from an EMBL/GenBank/DDBJ whole genome shotgun (WGS) entry which is preliminary data.</text>
</comment>
<dbReference type="Proteomes" id="UP000295418">
    <property type="component" value="Unassembled WGS sequence"/>
</dbReference>
<dbReference type="EMBL" id="SKFG01000041">
    <property type="protein sequence ID" value="TCZ71449.1"/>
    <property type="molecule type" value="Genomic_DNA"/>
</dbReference>
<evidence type="ECO:0000313" key="1">
    <source>
        <dbReference type="EMBL" id="TCZ71449.1"/>
    </source>
</evidence>
<organism evidence="1 2">
    <name type="scientific">Paenibacillus albiflavus</name>
    <dbReference type="NCBI Taxonomy" id="2545760"/>
    <lineage>
        <taxon>Bacteria</taxon>
        <taxon>Bacillati</taxon>
        <taxon>Bacillota</taxon>
        <taxon>Bacilli</taxon>
        <taxon>Bacillales</taxon>
        <taxon>Paenibacillaceae</taxon>
        <taxon>Paenibacillus</taxon>
    </lineage>
</organism>
<accession>A0A4R4DZ87</accession>
<reference evidence="1 2" key="1">
    <citation type="submission" date="2019-03" db="EMBL/GenBank/DDBJ databases">
        <authorList>
            <person name="Kim M.K.M."/>
        </authorList>
    </citation>
    <scope>NUCLEOTIDE SEQUENCE [LARGE SCALE GENOMIC DNA]</scope>
    <source>
        <strain evidence="1 2">18JY21-1</strain>
    </source>
</reference>
<evidence type="ECO:0000313" key="2">
    <source>
        <dbReference type="Proteomes" id="UP000295418"/>
    </source>
</evidence>
<dbReference type="RefSeq" id="WP_132420325.1">
    <property type="nucleotide sequence ID" value="NZ_SKFG01000041.1"/>
</dbReference>
<dbReference type="OrthoDB" id="2083719at2"/>
<gene>
    <name evidence="1" type="ORF">E0485_22620</name>
</gene>
<dbReference type="AlphaFoldDB" id="A0A4R4DZ87"/>
<proteinExistence type="predicted"/>